<gene>
    <name evidence="2" type="ORF">ACFQL7_27180</name>
</gene>
<keyword evidence="3" id="KW-1185">Reference proteome</keyword>
<feature type="compositionally biased region" description="Low complexity" evidence="1">
    <location>
        <begin position="104"/>
        <end position="114"/>
    </location>
</feature>
<proteinExistence type="predicted"/>
<evidence type="ECO:0000256" key="1">
    <source>
        <dbReference type="SAM" id="MobiDB-lite"/>
    </source>
</evidence>
<organism evidence="2 3">
    <name type="scientific">Halocatena marina</name>
    <dbReference type="NCBI Taxonomy" id="2934937"/>
    <lineage>
        <taxon>Archaea</taxon>
        <taxon>Methanobacteriati</taxon>
        <taxon>Methanobacteriota</taxon>
        <taxon>Stenosarchaea group</taxon>
        <taxon>Halobacteria</taxon>
        <taxon>Halobacteriales</taxon>
        <taxon>Natronomonadaceae</taxon>
        <taxon>Halocatena</taxon>
    </lineage>
</organism>
<name>A0ABD5YYE7_9EURY</name>
<dbReference type="EMBL" id="JBHTAX010000006">
    <property type="protein sequence ID" value="MFC7193097.1"/>
    <property type="molecule type" value="Genomic_DNA"/>
</dbReference>
<sequence length="114" mass="12956">MTMFDEAHYRWKGDPDDGTYELQFDRFELNKAVLLIVDREIDDIVGQVVLPADDVPGIEPDDSGGGAILHGVVEDEEIIEMTYDPELTEQRRAELKDLQEQTRSSSDNNNESEN</sequence>
<accession>A0ABD5YYE7</accession>
<reference evidence="2 3" key="1">
    <citation type="journal article" date="2019" name="Int. J. Syst. Evol. Microbiol.">
        <title>The Global Catalogue of Microorganisms (GCM) 10K type strain sequencing project: providing services to taxonomists for standard genome sequencing and annotation.</title>
        <authorList>
            <consortium name="The Broad Institute Genomics Platform"/>
            <consortium name="The Broad Institute Genome Sequencing Center for Infectious Disease"/>
            <person name="Wu L."/>
            <person name="Ma J."/>
        </authorList>
    </citation>
    <scope>NUCLEOTIDE SEQUENCE [LARGE SCALE GENOMIC DNA]</scope>
    <source>
        <strain evidence="2 3">RDMS1</strain>
    </source>
</reference>
<dbReference type="RefSeq" id="WP_264556801.1">
    <property type="nucleotide sequence ID" value="NZ_CP109982.1"/>
</dbReference>
<evidence type="ECO:0000313" key="3">
    <source>
        <dbReference type="Proteomes" id="UP001596417"/>
    </source>
</evidence>
<protein>
    <submittedName>
        <fullName evidence="2">DUF3006 domain-containing protein</fullName>
    </submittedName>
</protein>
<dbReference type="AlphaFoldDB" id="A0ABD5YYE7"/>
<evidence type="ECO:0000313" key="2">
    <source>
        <dbReference type="EMBL" id="MFC7193097.1"/>
    </source>
</evidence>
<comment type="caution">
    <text evidence="2">The sequence shown here is derived from an EMBL/GenBank/DDBJ whole genome shotgun (WGS) entry which is preliminary data.</text>
</comment>
<dbReference type="Proteomes" id="UP001596417">
    <property type="component" value="Unassembled WGS sequence"/>
</dbReference>
<dbReference type="GeneID" id="76202656"/>
<feature type="region of interest" description="Disordered" evidence="1">
    <location>
        <begin position="95"/>
        <end position="114"/>
    </location>
</feature>